<dbReference type="SUPFAM" id="SSF51735">
    <property type="entry name" value="NAD(P)-binding Rossmann-fold domains"/>
    <property type="match status" value="1"/>
</dbReference>
<dbReference type="InterPro" id="IPR002347">
    <property type="entry name" value="SDR_fam"/>
</dbReference>
<evidence type="ECO:0000313" key="4">
    <source>
        <dbReference type="Proteomes" id="UP000348942"/>
    </source>
</evidence>
<reference evidence="3 4" key="1">
    <citation type="submission" date="2019-10" db="EMBL/GenBank/DDBJ databases">
        <title>Vibrio sp. nov., isolated from Coralline algae surface.</title>
        <authorList>
            <person name="Geng Y."/>
            <person name="Zhang X."/>
        </authorList>
    </citation>
    <scope>NUCLEOTIDE SEQUENCE [LARGE SCALE GENOMIC DNA]</scope>
    <source>
        <strain evidence="3 4">SM1977</strain>
    </source>
</reference>
<dbReference type="Pfam" id="PF00106">
    <property type="entry name" value="adh_short"/>
    <property type="match status" value="1"/>
</dbReference>
<dbReference type="Gene3D" id="3.40.50.720">
    <property type="entry name" value="NAD(P)-binding Rossmann-like Domain"/>
    <property type="match status" value="1"/>
</dbReference>
<name>A0A5Q0TCY0_9VIBR</name>
<dbReference type="GO" id="GO:0016491">
    <property type="term" value="F:oxidoreductase activity"/>
    <property type="evidence" value="ECO:0007669"/>
    <property type="project" value="UniProtKB-KW"/>
</dbReference>
<dbReference type="Proteomes" id="UP000348942">
    <property type="component" value="Chromosome 1"/>
</dbReference>
<organism evidence="3 4">
    <name type="scientific">Vibrio algicola</name>
    <dbReference type="NCBI Taxonomy" id="2662262"/>
    <lineage>
        <taxon>Bacteria</taxon>
        <taxon>Pseudomonadati</taxon>
        <taxon>Pseudomonadota</taxon>
        <taxon>Gammaproteobacteria</taxon>
        <taxon>Vibrionales</taxon>
        <taxon>Vibrionaceae</taxon>
        <taxon>Vibrio</taxon>
    </lineage>
</organism>
<dbReference type="AlphaFoldDB" id="A0A5Q0TCY0"/>
<protein>
    <submittedName>
        <fullName evidence="3">SDR family oxidoreductase</fullName>
    </submittedName>
</protein>
<dbReference type="InterPro" id="IPR036291">
    <property type="entry name" value="NAD(P)-bd_dom_sf"/>
</dbReference>
<evidence type="ECO:0000256" key="1">
    <source>
        <dbReference type="ARBA" id="ARBA00006484"/>
    </source>
</evidence>
<dbReference type="EMBL" id="CP045699">
    <property type="protein sequence ID" value="QGA64644.1"/>
    <property type="molecule type" value="Genomic_DNA"/>
</dbReference>
<dbReference type="PANTHER" id="PTHR43639:SF1">
    <property type="entry name" value="SHORT-CHAIN DEHYDROGENASE_REDUCTASE FAMILY PROTEIN"/>
    <property type="match status" value="1"/>
</dbReference>
<sequence>MRCAMNIYNSVVVITSAGSHLGQTLAQHFLSLHANVILVDDNEAALNRTLQQCQPTSSALLTYLLDDHSFESVQPLFSSINKHFDQGIDVLINLYPSLPAPSLMDETNFDHYSGQMSSLASTMLCFSKLAAKQMQHNQKKGVIVNLSSQDAENSSDHNSASLISNFTQSWSKELQPFNIRVGGILPPPPHGRTNNWARNRDELIRNTEYIVENDSFNGRVLDCH</sequence>
<keyword evidence="4" id="KW-1185">Reference proteome</keyword>
<proteinExistence type="inferred from homology"/>
<comment type="similarity">
    <text evidence="1">Belongs to the short-chain dehydrogenases/reductases (SDR) family.</text>
</comment>
<dbReference type="PANTHER" id="PTHR43639">
    <property type="entry name" value="OXIDOREDUCTASE, SHORT-CHAIN DEHYDROGENASE/REDUCTASE FAMILY (AFU_ORTHOLOGUE AFUA_5G02870)"/>
    <property type="match status" value="1"/>
</dbReference>
<evidence type="ECO:0000256" key="2">
    <source>
        <dbReference type="ARBA" id="ARBA00023002"/>
    </source>
</evidence>
<dbReference type="NCBIfam" id="NF006464">
    <property type="entry name" value="PRK08862.1"/>
    <property type="match status" value="1"/>
</dbReference>
<evidence type="ECO:0000313" key="3">
    <source>
        <dbReference type="EMBL" id="QGA64644.1"/>
    </source>
</evidence>
<gene>
    <name evidence="3" type="ORF">GFB47_04015</name>
</gene>
<dbReference type="CDD" id="cd05233">
    <property type="entry name" value="SDR_c"/>
    <property type="match status" value="1"/>
</dbReference>
<accession>A0A5Q0TCY0</accession>
<keyword evidence="2" id="KW-0560">Oxidoreductase</keyword>